<dbReference type="EMBL" id="OE840264">
    <property type="protein sequence ID" value="CAD7589969.1"/>
    <property type="molecule type" value="Genomic_DNA"/>
</dbReference>
<proteinExistence type="predicted"/>
<organism evidence="1">
    <name type="scientific">Timema genevievae</name>
    <name type="common">Walking stick</name>
    <dbReference type="NCBI Taxonomy" id="629358"/>
    <lineage>
        <taxon>Eukaryota</taxon>
        <taxon>Metazoa</taxon>
        <taxon>Ecdysozoa</taxon>
        <taxon>Arthropoda</taxon>
        <taxon>Hexapoda</taxon>
        <taxon>Insecta</taxon>
        <taxon>Pterygota</taxon>
        <taxon>Neoptera</taxon>
        <taxon>Polyneoptera</taxon>
        <taxon>Phasmatodea</taxon>
        <taxon>Timematodea</taxon>
        <taxon>Timematoidea</taxon>
        <taxon>Timematidae</taxon>
        <taxon>Timema</taxon>
    </lineage>
</organism>
<name>A0A7R9PKF8_TIMGE</name>
<dbReference type="AlphaFoldDB" id="A0A7R9PKF8"/>
<sequence length="76" mass="8642">MSEGGLNTDWLYFELYAQILAYPERWTPGQSWLEVLTGLLWVPDGTSKTEFEVCLSSCGPRKLLCLARTARTWGDL</sequence>
<reference evidence="1" key="1">
    <citation type="submission" date="2020-11" db="EMBL/GenBank/DDBJ databases">
        <authorList>
            <person name="Tran Van P."/>
        </authorList>
    </citation>
    <scope>NUCLEOTIDE SEQUENCE</scope>
</reference>
<accession>A0A7R9PKF8</accession>
<gene>
    <name evidence="1" type="ORF">TGEB3V08_LOCUS3857</name>
</gene>
<evidence type="ECO:0000313" key="1">
    <source>
        <dbReference type="EMBL" id="CAD7589969.1"/>
    </source>
</evidence>
<protein>
    <submittedName>
        <fullName evidence="1">Uncharacterized protein</fullName>
    </submittedName>
</protein>